<dbReference type="EMBL" id="NBII01000001">
    <property type="protein sequence ID" value="PAV23840.1"/>
    <property type="molecule type" value="Genomic_DNA"/>
</dbReference>
<protein>
    <recommendedName>
        <fullName evidence="3 8">Inositol-pentakisphosphate 2-kinase</fullName>
        <ecNumber evidence="2 8">2.7.1.158</ecNumber>
    </recommendedName>
</protein>
<dbReference type="Gene3D" id="3.30.200.110">
    <property type="entry name" value="Inositol-pentakisphosphate 2-kinase, N-lobe"/>
    <property type="match status" value="1"/>
</dbReference>
<dbReference type="PANTHER" id="PTHR14456">
    <property type="entry name" value="INOSITOL POLYPHOSPHATE KINASE 1"/>
    <property type="match status" value="1"/>
</dbReference>
<dbReference type="STRING" id="2282107.A0A286UW59"/>
<feature type="region of interest" description="Disordered" evidence="9">
    <location>
        <begin position="85"/>
        <end position="132"/>
    </location>
</feature>
<dbReference type="GO" id="GO:0032958">
    <property type="term" value="P:inositol phosphate biosynthetic process"/>
    <property type="evidence" value="ECO:0007669"/>
    <property type="project" value="TreeGrafter"/>
</dbReference>
<evidence type="ECO:0000256" key="1">
    <source>
        <dbReference type="ARBA" id="ARBA00001774"/>
    </source>
</evidence>
<proteinExistence type="predicted"/>
<comment type="domain">
    <text evidence="8">The EXKPK motif is conserved in inositol-pentakisphosphate 2-kinases of both family 1 and 2.</text>
</comment>
<keyword evidence="7 8" id="KW-0067">ATP-binding</keyword>
<dbReference type="GO" id="GO:0035299">
    <property type="term" value="F:inositol-1,3,4,5,6-pentakisphosphate 2-kinase activity"/>
    <property type="evidence" value="ECO:0007669"/>
    <property type="project" value="UniProtKB-EC"/>
</dbReference>
<evidence type="ECO:0000313" key="11">
    <source>
        <dbReference type="Proteomes" id="UP000217199"/>
    </source>
</evidence>
<dbReference type="PANTHER" id="PTHR14456:SF2">
    <property type="entry name" value="INOSITOL-PENTAKISPHOSPHATE 2-KINASE"/>
    <property type="match status" value="1"/>
</dbReference>
<dbReference type="Proteomes" id="UP000217199">
    <property type="component" value="Unassembled WGS sequence"/>
</dbReference>
<organism evidence="10 11">
    <name type="scientific">Pyrrhoderma noxium</name>
    <dbReference type="NCBI Taxonomy" id="2282107"/>
    <lineage>
        <taxon>Eukaryota</taxon>
        <taxon>Fungi</taxon>
        <taxon>Dikarya</taxon>
        <taxon>Basidiomycota</taxon>
        <taxon>Agaricomycotina</taxon>
        <taxon>Agaricomycetes</taxon>
        <taxon>Hymenochaetales</taxon>
        <taxon>Hymenochaetaceae</taxon>
        <taxon>Pyrrhoderma</taxon>
    </lineage>
</organism>
<comment type="function">
    <text evidence="8">Phosphorylates Ins(1,3,4,5,6)P5 at position 2 to form Ins(1,2,3,4,5,6)P6 (InsP6 or phytate).</text>
</comment>
<keyword evidence="6 8" id="KW-0418">Kinase</keyword>
<keyword evidence="5 8" id="KW-0547">Nucleotide-binding</keyword>
<evidence type="ECO:0000256" key="4">
    <source>
        <dbReference type="ARBA" id="ARBA00022679"/>
    </source>
</evidence>
<sequence>MNRSLSQTQPGDSRLGRLLDLANSHGELLDVTLTSPSDWHYVSEGGATIVYSYRGSYTPSFAGTVLRLRKIKICSDESTLSTIQGTENQINGDVPLESRNDPNQESSEGREYKAIKTSGDRDDGTIEPDDPSVEFQHRITSKLIPLAFLPRLESVCVKSPWLAELLSLSDSERPPERRREDTIDIRRHKAVLATDLVGGSGWTVEIKPKWGFLPNPAYLSQETLSMKSQYCRFCMHSQFRTGYQDPKQQKYCPLDLYSGKESRVAHALRCLWNAWIHSSGTANNLKIFVRGKVLDPNDASEVLAPLLSLPKGVDKETLSMAFAAALLPPLQETPVLGSLARLQRTLDPLDIEGLRTLYNSIINTENANAHKNKEGVIHPLEKVFPQPTFDDWECFINTYLSNGHSKDMIPVGALNIPVDSDTLHHYIKAYLLSATFKDCSIMIQPRESNSTHDRVTVIDLDPKQMTRLKKWEALDREIATSFRDAGLTPCSDEYLESLRSAPGENLSS</sequence>
<evidence type="ECO:0000256" key="5">
    <source>
        <dbReference type="ARBA" id="ARBA00022741"/>
    </source>
</evidence>
<comment type="caution">
    <text evidence="10">The sequence shown here is derived from an EMBL/GenBank/DDBJ whole genome shotgun (WGS) entry which is preliminary data.</text>
</comment>
<dbReference type="InParanoid" id="A0A286UW59"/>
<evidence type="ECO:0000313" key="10">
    <source>
        <dbReference type="EMBL" id="PAV23840.1"/>
    </source>
</evidence>
<evidence type="ECO:0000256" key="8">
    <source>
        <dbReference type="RuleBase" id="RU364126"/>
    </source>
</evidence>
<dbReference type="InterPro" id="IPR009286">
    <property type="entry name" value="Ins_P5_2-kin"/>
</dbReference>
<evidence type="ECO:0000256" key="6">
    <source>
        <dbReference type="ARBA" id="ARBA00022777"/>
    </source>
</evidence>
<comment type="catalytic activity">
    <reaction evidence="1 8">
        <text>1D-myo-inositol 1,3,4,5,6-pentakisphosphate + ATP = 1D-myo-inositol hexakisphosphate + ADP + H(+)</text>
        <dbReference type="Rhea" id="RHEA:20313"/>
        <dbReference type="ChEBI" id="CHEBI:15378"/>
        <dbReference type="ChEBI" id="CHEBI:30616"/>
        <dbReference type="ChEBI" id="CHEBI:57733"/>
        <dbReference type="ChEBI" id="CHEBI:58130"/>
        <dbReference type="ChEBI" id="CHEBI:456216"/>
        <dbReference type="EC" id="2.7.1.158"/>
    </reaction>
</comment>
<keyword evidence="11" id="KW-1185">Reference proteome</keyword>
<dbReference type="GO" id="GO:0005524">
    <property type="term" value="F:ATP binding"/>
    <property type="evidence" value="ECO:0007669"/>
    <property type="project" value="UniProtKB-KW"/>
</dbReference>
<evidence type="ECO:0000256" key="3">
    <source>
        <dbReference type="ARBA" id="ARBA00014846"/>
    </source>
</evidence>
<evidence type="ECO:0000256" key="9">
    <source>
        <dbReference type="SAM" id="MobiDB-lite"/>
    </source>
</evidence>
<dbReference type="InterPro" id="IPR043001">
    <property type="entry name" value="IP5_2-K_N_lobe"/>
</dbReference>
<dbReference type="EC" id="2.7.1.158" evidence="2 8"/>
<keyword evidence="4 8" id="KW-0808">Transferase</keyword>
<dbReference type="GO" id="GO:0005634">
    <property type="term" value="C:nucleus"/>
    <property type="evidence" value="ECO:0007669"/>
    <property type="project" value="TreeGrafter"/>
</dbReference>
<evidence type="ECO:0000256" key="2">
    <source>
        <dbReference type="ARBA" id="ARBA00012023"/>
    </source>
</evidence>
<gene>
    <name evidence="10" type="ORF">PNOK_0090800</name>
</gene>
<reference evidence="10 11" key="1">
    <citation type="journal article" date="2017" name="Mol. Ecol.">
        <title>Comparative and population genomic landscape of Phellinus noxius: A hypervariable fungus causing root rot in trees.</title>
        <authorList>
            <person name="Chung C.L."/>
            <person name="Lee T.J."/>
            <person name="Akiba M."/>
            <person name="Lee H.H."/>
            <person name="Kuo T.H."/>
            <person name="Liu D."/>
            <person name="Ke H.M."/>
            <person name="Yokoi T."/>
            <person name="Roa M.B."/>
            <person name="Lu M.J."/>
            <person name="Chang Y.Y."/>
            <person name="Ann P.J."/>
            <person name="Tsai J.N."/>
            <person name="Chen C.Y."/>
            <person name="Tzean S.S."/>
            <person name="Ota Y."/>
            <person name="Hattori T."/>
            <person name="Sahashi N."/>
            <person name="Liou R.F."/>
            <person name="Kikuchi T."/>
            <person name="Tsai I.J."/>
        </authorList>
    </citation>
    <scope>NUCLEOTIDE SEQUENCE [LARGE SCALE GENOMIC DNA]</scope>
    <source>
        <strain evidence="10 11">FFPRI411160</strain>
    </source>
</reference>
<dbReference type="AlphaFoldDB" id="A0A286UW59"/>
<evidence type="ECO:0000256" key="7">
    <source>
        <dbReference type="ARBA" id="ARBA00022840"/>
    </source>
</evidence>
<name>A0A286UW59_9AGAM</name>
<dbReference type="Pfam" id="PF06090">
    <property type="entry name" value="Ins_P5_2-kin"/>
    <property type="match status" value="1"/>
</dbReference>
<feature type="compositionally biased region" description="Basic and acidic residues" evidence="9">
    <location>
        <begin position="96"/>
        <end position="124"/>
    </location>
</feature>
<dbReference type="OrthoDB" id="272370at2759"/>
<accession>A0A286UW59</accession>